<keyword evidence="7 9" id="KW-0472">Membrane</keyword>
<keyword evidence="5 10" id="KW-0812">Transmembrane</keyword>
<feature type="transmembrane region" description="Helical" evidence="10">
    <location>
        <begin position="59"/>
        <end position="80"/>
    </location>
</feature>
<keyword evidence="6 10" id="KW-1133">Transmembrane helix</keyword>
<reference evidence="11 12" key="1">
    <citation type="journal article" date="2023" name="Int. J. Syst. Evol. Microbiol.">
        <title>Streptococcus sciuri sp. nov., Staphylococcus marylandisciuri sp. nov. and Staphylococcus americanisciuri sp. nov., isolated from faeces of eastern grey squirrel (Sciurus carolinensis).</title>
        <authorList>
            <person name="Volokhov D.V."/>
            <person name="Zagorodnyaya T.A."/>
            <person name="Furtak V.A."/>
            <person name="Nattanmai G."/>
            <person name="Randall L."/>
            <person name="Jose S."/>
            <person name="Gao Y."/>
            <person name="Eisenberg T."/>
            <person name="Delmonte P."/>
            <person name="Blom J."/>
            <person name="Mitchell K.K."/>
        </authorList>
    </citation>
    <scope>NUCLEOTIDE SEQUENCE [LARGE SCALE GENOMIC DNA]</scope>
    <source>
        <strain evidence="11 12">SQ8-PEA</strain>
    </source>
</reference>
<keyword evidence="12" id="KW-1185">Reference proteome</keyword>
<evidence type="ECO:0000256" key="2">
    <source>
        <dbReference type="ARBA" id="ARBA00010323"/>
    </source>
</evidence>
<dbReference type="PIRSF" id="PIRSF500216">
    <property type="entry name" value="DltB"/>
    <property type="match status" value="1"/>
</dbReference>
<comment type="caution">
    <text evidence="11">The sequence shown here is derived from an EMBL/GenBank/DDBJ whole genome shotgun (WGS) entry which is preliminary data.</text>
</comment>
<dbReference type="InterPro" id="IPR051085">
    <property type="entry name" value="MB_O-acyltransferase"/>
</dbReference>
<evidence type="ECO:0000256" key="5">
    <source>
        <dbReference type="ARBA" id="ARBA00022692"/>
    </source>
</evidence>
<dbReference type="RefSeq" id="WP_262856744.1">
    <property type="nucleotide sequence ID" value="NZ_JAOPKZ010000019.1"/>
</dbReference>
<feature type="transmembrane region" description="Helical" evidence="10">
    <location>
        <begin position="92"/>
        <end position="111"/>
    </location>
</feature>
<feature type="transmembrane region" description="Helical" evidence="10">
    <location>
        <begin position="248"/>
        <end position="270"/>
    </location>
</feature>
<feature type="transmembrane region" description="Helical" evidence="10">
    <location>
        <begin position="204"/>
        <end position="228"/>
    </location>
</feature>
<evidence type="ECO:0000256" key="3">
    <source>
        <dbReference type="ARBA" id="ARBA00022475"/>
    </source>
</evidence>
<feature type="transmembrane region" description="Helical" evidence="10">
    <location>
        <begin position="6"/>
        <end position="25"/>
    </location>
</feature>
<dbReference type="InterPro" id="IPR024194">
    <property type="entry name" value="Ac/AlaTfrase_AlgI/DltB"/>
</dbReference>
<dbReference type="EMBL" id="JAOPKZ010000019">
    <property type="protein sequence ID" value="MCU5747036.1"/>
    <property type="molecule type" value="Genomic_DNA"/>
</dbReference>
<sequence length="406" mass="47869">MTPYGNFHFFLIALIVLAPIIIMGLFGKRSKIYNFISTAVMIVLIFSDHKHNLFGNEYLSYQLFSFILYIIWQVIVIKGYEKVRVYSNATSLYVASFVLSILPLAAVKILQSSWLGHGQLHMHSSRIVELFGFLGISYVMFKSVQLIMELRDGSIKEVSIFKLVQFITFFPTISSGPIDRYKRFVKDDDKGLDRHKYRTLLEKAVHYIMLGFLYKYIVAHLIHSYAIVPLQLHHLNSFLDYLGYMYAYSFYLFFDFAGYSLFAVALSYVYGIETPMNFNQPFKAKNIKDFWNRWHMSLSFWFRDCVYMRLVFYMTKNKIMKKPLNISNLGFLINFGIMGIWHGLESFYIIYGLYHGVLFILYSYYEKWRKKRFGKLKHPVFNVLSIVITFHFVAFGFLIFSGKLFN</sequence>
<feature type="transmembrane region" description="Helical" evidence="10">
    <location>
        <begin position="324"/>
        <end position="341"/>
    </location>
</feature>
<evidence type="ECO:0000313" key="12">
    <source>
        <dbReference type="Proteomes" id="UP001209553"/>
    </source>
</evidence>
<gene>
    <name evidence="11" type="primary">dltB</name>
    <name evidence="11" type="ORF">N9R04_10220</name>
</gene>
<dbReference type="NCBIfam" id="TIGR04091">
    <property type="entry name" value="LTA_dltB"/>
    <property type="match status" value="1"/>
</dbReference>
<evidence type="ECO:0000256" key="4">
    <source>
        <dbReference type="ARBA" id="ARBA00022679"/>
    </source>
</evidence>
<dbReference type="InterPro" id="IPR004299">
    <property type="entry name" value="MBOAT_fam"/>
</dbReference>
<keyword evidence="3 9" id="KW-1003">Cell membrane</keyword>
<keyword evidence="4 9" id="KW-0808">Transferase</keyword>
<dbReference type="InterPro" id="IPR024024">
    <property type="entry name" value="DltB"/>
</dbReference>
<comment type="similarity">
    <text evidence="2 9">Belongs to the membrane-bound acyltransferase family.</text>
</comment>
<evidence type="ECO:0000313" key="11">
    <source>
        <dbReference type="EMBL" id="MCU5747036.1"/>
    </source>
</evidence>
<dbReference type="Proteomes" id="UP001209553">
    <property type="component" value="Unassembled WGS sequence"/>
</dbReference>
<organism evidence="11 12">
    <name type="scientific">Staphylococcus marylandisciuri</name>
    <dbReference type="NCBI Taxonomy" id="2981529"/>
    <lineage>
        <taxon>Bacteria</taxon>
        <taxon>Bacillati</taxon>
        <taxon>Bacillota</taxon>
        <taxon>Bacilli</taxon>
        <taxon>Bacillales</taxon>
        <taxon>Staphylococcaceae</taxon>
        <taxon>Staphylococcus</taxon>
    </lineage>
</organism>
<evidence type="ECO:0000256" key="6">
    <source>
        <dbReference type="ARBA" id="ARBA00022989"/>
    </source>
</evidence>
<proteinExistence type="inferred from homology"/>
<feature type="transmembrane region" description="Helical" evidence="10">
    <location>
        <begin position="347"/>
        <end position="365"/>
    </location>
</feature>
<dbReference type="PANTHER" id="PTHR13285:SF23">
    <property type="entry name" value="TEICHOIC ACID D-ALANYLTRANSFERASE"/>
    <property type="match status" value="1"/>
</dbReference>
<feature type="transmembrane region" description="Helical" evidence="10">
    <location>
        <begin position="123"/>
        <end position="141"/>
    </location>
</feature>
<comment type="function">
    <text evidence="9">O-acyltransferase that catalyzes D-alanylation of both teichoic acid and lipoteichoic acid (LTA). D-alanylation of LTA plays an important role in modulating the properties of the cell wall in Gram-positive bacteria, influencing the net charge of the cell wall. Catalyzes D-alanylation from DltC carrier protein.</text>
</comment>
<name>A0ABT2QSS7_9STAP</name>
<dbReference type="PANTHER" id="PTHR13285">
    <property type="entry name" value="ACYLTRANSFERASE"/>
    <property type="match status" value="1"/>
</dbReference>
<evidence type="ECO:0000256" key="1">
    <source>
        <dbReference type="ARBA" id="ARBA00004651"/>
    </source>
</evidence>
<dbReference type="Pfam" id="PF03062">
    <property type="entry name" value="MBOAT"/>
    <property type="match status" value="1"/>
</dbReference>
<feature type="transmembrane region" description="Helical" evidence="10">
    <location>
        <begin position="32"/>
        <end position="47"/>
    </location>
</feature>
<evidence type="ECO:0000256" key="10">
    <source>
        <dbReference type="SAM" id="Phobius"/>
    </source>
</evidence>
<feature type="transmembrane region" description="Helical" evidence="10">
    <location>
        <begin position="380"/>
        <end position="400"/>
    </location>
</feature>
<evidence type="ECO:0000256" key="8">
    <source>
        <dbReference type="ARBA" id="ARBA00023315"/>
    </source>
</evidence>
<protein>
    <recommendedName>
        <fullName evidence="9">Teichoic acid D-alanyltransferase</fullName>
        <ecNumber evidence="9">2.3.1.-</ecNumber>
    </recommendedName>
</protein>
<comment type="subcellular location">
    <subcellularLocation>
        <location evidence="1">Cell membrane</location>
        <topology evidence="1">Multi-pass membrane protein</topology>
    </subcellularLocation>
</comment>
<dbReference type="EC" id="2.3.1.-" evidence="9"/>
<evidence type="ECO:0000256" key="7">
    <source>
        <dbReference type="ARBA" id="ARBA00023136"/>
    </source>
</evidence>
<accession>A0ABT2QSS7</accession>
<evidence type="ECO:0000256" key="9">
    <source>
        <dbReference type="PIRNR" id="PIRNR016636"/>
    </source>
</evidence>
<comment type="pathway">
    <text evidence="9">Cell wall biogenesis; lipoteichoic acid biosynthesis.</text>
</comment>
<dbReference type="PIRSF" id="PIRSF016636">
    <property type="entry name" value="AlgI_DltB"/>
    <property type="match status" value="1"/>
</dbReference>
<keyword evidence="8 9" id="KW-0012">Acyltransferase</keyword>